<evidence type="ECO:0008006" key="6">
    <source>
        <dbReference type="Google" id="ProtNLM"/>
    </source>
</evidence>
<dbReference type="Pfam" id="PF16297">
    <property type="entry name" value="DUF4939"/>
    <property type="match status" value="1"/>
</dbReference>
<evidence type="ECO:0000259" key="2">
    <source>
        <dbReference type="Pfam" id="PF16297"/>
    </source>
</evidence>
<reference evidence="4 5" key="1">
    <citation type="journal article" date="2020" name="Mol. Biol. Evol.">
        <title>Interspecific Gene Flow and the Evolution of Specialization in Black and White Rhinoceros.</title>
        <authorList>
            <person name="Moodley Y."/>
            <person name="Westbury M.V."/>
            <person name="Russo I.M."/>
            <person name="Gopalakrishnan S."/>
            <person name="Rakotoarivelo A."/>
            <person name="Olsen R.A."/>
            <person name="Prost S."/>
            <person name="Tunstall T."/>
            <person name="Ryder O.A."/>
            <person name="Dalen L."/>
            <person name="Bruford M.W."/>
        </authorList>
    </citation>
    <scope>NUCLEOTIDE SEQUENCE [LARGE SCALE GENOMIC DNA]</scope>
    <source>
        <strain evidence="4">SBR-YM</strain>
        <tissue evidence="4">Skin</tissue>
    </source>
</reference>
<dbReference type="SUPFAM" id="SSF50630">
    <property type="entry name" value="Acid proteases"/>
    <property type="match status" value="1"/>
</dbReference>
<dbReference type="Gene3D" id="3.10.10.10">
    <property type="entry name" value="HIV Type 1 Reverse Transcriptase, subunit A, domain 1"/>
    <property type="match status" value="1"/>
</dbReference>
<dbReference type="InterPro" id="IPR032549">
    <property type="entry name" value="DUF4939"/>
</dbReference>
<dbReference type="Pfam" id="PF17919">
    <property type="entry name" value="RT_RNaseH_2"/>
    <property type="match status" value="1"/>
</dbReference>
<dbReference type="InterPro" id="IPR032567">
    <property type="entry name" value="RTL1-rel"/>
</dbReference>
<dbReference type="CDD" id="cd00303">
    <property type="entry name" value="retropepsin_like"/>
    <property type="match status" value="1"/>
</dbReference>
<dbReference type="CDD" id="cd01647">
    <property type="entry name" value="RT_LTR"/>
    <property type="match status" value="1"/>
</dbReference>
<name>A0A7J7FNI6_DICBM</name>
<feature type="compositionally biased region" description="Acidic residues" evidence="1">
    <location>
        <begin position="136"/>
        <end position="145"/>
    </location>
</feature>
<proteinExistence type="predicted"/>
<dbReference type="PANTHER" id="PTHR15503">
    <property type="entry name" value="LDOC1 RELATED"/>
    <property type="match status" value="1"/>
</dbReference>
<dbReference type="Proteomes" id="UP000551758">
    <property type="component" value="Unassembled WGS sequence"/>
</dbReference>
<organism evidence="4 5">
    <name type="scientific">Diceros bicornis minor</name>
    <name type="common">South-central black rhinoceros</name>
    <dbReference type="NCBI Taxonomy" id="77932"/>
    <lineage>
        <taxon>Eukaryota</taxon>
        <taxon>Metazoa</taxon>
        <taxon>Chordata</taxon>
        <taxon>Craniata</taxon>
        <taxon>Vertebrata</taxon>
        <taxon>Euteleostomi</taxon>
        <taxon>Mammalia</taxon>
        <taxon>Eutheria</taxon>
        <taxon>Laurasiatheria</taxon>
        <taxon>Perissodactyla</taxon>
        <taxon>Rhinocerotidae</taxon>
        <taxon>Diceros</taxon>
    </lineage>
</organism>
<sequence>MQVGSGLRPPREAVVRRQPAVSQRSVKAAGTASCYRAAPTAQPGPGPCEWASHLMPQSQRSQSVHSGRTEGRSCPASSTQKKPLFTAQTELRGQEADRHCFVASLPLESGPGKPESLTGRITILPVFREHSFPSDDMIEPSEDSFETMMEHKNPSSKQMESSEGSPNSTVETSGSGEQEVAGLASGPAQETKELPIDLLQDMEEPSSGPHREIKDPPNDLLQDLEESRNGSRQGVGDPFSGAPDRMGEVSVNPCGAQEGQVSNTNLAKLGEEERPEEQAETSTAETMAMVRSIISLYFRMQDLREQQRVAEEILMKGINAGQLPLPKQFSGDRREYHEFIVLCQLILQSYPRMFCSDRLRVRYIICHLSGLALEWAKALVEEDSPLISDFPAFLEAMSDVFEYRQALRVAEEAMFNIRQGDRAAIDYINEFQSLVPTLGWPDEVLQAHLCHGLNEEIRHYLFRVPQPDSLDSLIVLVLQIEEKLAERRAMLRLPPEARPRNLTWIDSPAPERWMVSSWLPCKVHPTIDRDHLFLLLMVRVNPYHSVAVQALVDSGAGGNFMDERFAQEHYVELYEKPYPQSIRTMDGSLIGDEPVWLYTEPLVCIHQNHQESIEFDIIPSPNFSVILGINWLRVHAPEVDWIKGRCTFHSPYCLKNCFRPAPPCIALERHAISLLPGLPPLYSDLADVFNPKEADDETSDQPSSDGSDDLSESEPSELQQAGDSDHSETFYECPSTAPWEPVGARMQERARLQDEFWDLQNMLTNRQDYIQMIPELFDQLHGATWFTKLELRGTIVEESMNIRQAEDVWRAAFGLELQEMESYKPFLLSSDPIIPQNVIHFILKDMLGYFVLSYGQDVLIYSMSQEEHLQHVRHVLVRFRHHNVYCSLDRSQFHRHTVEFLGFVMTPKGVKLNKSIVTTVTGYPTPGSKKSLRHLIEFTFPYRHFVERFTIITEPLVRQLMTTEPFFWGDEEQEAFECLKRAFRKAPLLHHPKPQNPFYLETGVTKTALHASLIQIDDQTGKRVSCAFYSRNISPIEVDYSQLEMKILPIRAAFMVWCRYLENTEEPIMILLNTEDLASLNNDRLTVLLPGHWVFFFSHFNFDVMERPEQDGGRPLPPLRNLSRRAFQHNTASRPLMLLATRRSPRDQLPESGEEEENEDAPHQSLQQEFLALIPIDQILGSFLAHFSIAQIRAVILHFFRGLLFWKNTLAMAALLVLLKLRRDLPPLPAPTLEVARLPPRRSLRLILDSSLLTGSGLAPAIAQMLTQMPPLMGTNVVPAEELAELFLGPGHLQQTALVPQARWGLQFTPRFWLMLCEFFVVRVAPREGTRPLPRENRYLELHVVGDEDVVLREALQDDLQRYRQCGLHDGLQDTSQDGQDDVQEALTTDLTVALRPRQHLPEDSEVLAFLNNRLLYVRGADGQPSMVSPELVARALSHFRSGIYTQAPPPSIWTKKAPYETKIGIQELPH</sequence>
<feature type="region of interest" description="Disordered" evidence="1">
    <location>
        <begin position="132"/>
        <end position="190"/>
    </location>
</feature>
<feature type="compositionally biased region" description="Polar residues" evidence="1">
    <location>
        <begin position="55"/>
        <end position="66"/>
    </location>
</feature>
<dbReference type="EMBL" id="JACDTQ010000020">
    <property type="protein sequence ID" value="KAF5929615.1"/>
    <property type="molecule type" value="Genomic_DNA"/>
</dbReference>
<feature type="region of interest" description="Disordered" evidence="1">
    <location>
        <begin position="1"/>
        <end position="83"/>
    </location>
</feature>
<feature type="compositionally biased region" description="Acidic residues" evidence="1">
    <location>
        <begin position="706"/>
        <end position="715"/>
    </location>
</feature>
<feature type="compositionally biased region" description="Polar residues" evidence="1">
    <location>
        <begin position="155"/>
        <end position="176"/>
    </location>
</feature>
<evidence type="ECO:0000313" key="5">
    <source>
        <dbReference type="Proteomes" id="UP000551758"/>
    </source>
</evidence>
<feature type="domain" description="DUF4939" evidence="2">
    <location>
        <begin position="316"/>
        <end position="403"/>
    </location>
</feature>
<dbReference type="Gene3D" id="2.40.70.10">
    <property type="entry name" value="Acid Proteases"/>
    <property type="match status" value="1"/>
</dbReference>
<feature type="region of interest" description="Disordered" evidence="1">
    <location>
        <begin position="692"/>
        <end position="739"/>
    </location>
</feature>
<feature type="region of interest" description="Disordered" evidence="1">
    <location>
        <begin position="202"/>
        <end position="284"/>
    </location>
</feature>
<feature type="domain" description="Reverse transcriptase/retrotransposon-derived protein RNase H-like" evidence="3">
    <location>
        <begin position="968"/>
        <end position="1064"/>
    </location>
</feature>
<keyword evidence="5" id="KW-1185">Reference proteome</keyword>
<accession>A0A7J7FNI6</accession>
<dbReference type="InterPro" id="IPR043128">
    <property type="entry name" value="Rev_trsase/Diguanyl_cyclase"/>
</dbReference>
<dbReference type="InterPro" id="IPR021109">
    <property type="entry name" value="Peptidase_aspartic_dom_sf"/>
</dbReference>
<dbReference type="InterPro" id="IPR043502">
    <property type="entry name" value="DNA/RNA_pol_sf"/>
</dbReference>
<evidence type="ECO:0000313" key="4">
    <source>
        <dbReference type="EMBL" id="KAF5929615.1"/>
    </source>
</evidence>
<dbReference type="InterPro" id="IPR041577">
    <property type="entry name" value="RT_RNaseH_2"/>
</dbReference>
<gene>
    <name evidence="4" type="ORF">HPG69_004980</name>
</gene>
<dbReference type="Gene3D" id="3.30.70.270">
    <property type="match status" value="2"/>
</dbReference>
<evidence type="ECO:0000256" key="1">
    <source>
        <dbReference type="SAM" id="MobiDB-lite"/>
    </source>
</evidence>
<protein>
    <recommendedName>
        <fullName evidence="6">Retrotransposon-like protein 1</fullName>
    </recommendedName>
</protein>
<evidence type="ECO:0000259" key="3">
    <source>
        <dbReference type="Pfam" id="PF17919"/>
    </source>
</evidence>
<comment type="caution">
    <text evidence="4">The sequence shown here is derived from an EMBL/GenBank/DDBJ whole genome shotgun (WGS) entry which is preliminary data.</text>
</comment>
<dbReference type="PANTHER" id="PTHR15503:SF39">
    <property type="entry name" value="RETROTRANSPOSON-LIKE PROTEIN 1"/>
    <property type="match status" value="1"/>
</dbReference>
<dbReference type="SUPFAM" id="SSF56672">
    <property type="entry name" value="DNA/RNA polymerases"/>
    <property type="match status" value="1"/>
</dbReference>